<keyword evidence="1" id="KW-0732">Signal</keyword>
<evidence type="ECO:0008006" key="4">
    <source>
        <dbReference type="Google" id="ProtNLM"/>
    </source>
</evidence>
<evidence type="ECO:0000313" key="3">
    <source>
        <dbReference type="Proteomes" id="UP000654257"/>
    </source>
</evidence>
<evidence type="ECO:0000256" key="1">
    <source>
        <dbReference type="SAM" id="SignalP"/>
    </source>
</evidence>
<sequence length="242" mass="25220">MRTGWIVPIAALSLLVGCSAGTEIEGSPKVEGSQSDPPSLAELLPDESDYPMAVSIETATKNQLVEGTGPSVSAGKCNDILQTANDSRRQLFESADDLVGNAATSEDTYFSTSVIMVDGPDSFGMLREFVDKCPSTELPAENNASGSQKAETLDLPKVLTDADGVTDTFFAQFDVQDVTDGATTSSTSLSAYAVVDGVSVYVDSTYATGVSNGDRFTPLSNADRGQVADLLSSLVNSISTTS</sequence>
<feature type="chain" id="PRO_5039247618" description="Sensor domain-containing protein" evidence="1">
    <location>
        <begin position="21"/>
        <end position="242"/>
    </location>
</feature>
<comment type="caution">
    <text evidence="2">The sequence shown here is derived from an EMBL/GenBank/DDBJ whole genome shotgun (WGS) entry which is preliminary data.</text>
</comment>
<reference evidence="2" key="2">
    <citation type="submission" date="2020-09" db="EMBL/GenBank/DDBJ databases">
        <authorList>
            <person name="Sun Q."/>
            <person name="Sedlacek I."/>
        </authorList>
    </citation>
    <scope>NUCLEOTIDE SEQUENCE</scope>
    <source>
        <strain evidence="2">CCM 7905</strain>
    </source>
</reference>
<name>A0A917CMT9_9NOCA</name>
<dbReference type="EMBL" id="BMCU01000001">
    <property type="protein sequence ID" value="GGF92844.1"/>
    <property type="molecule type" value="Genomic_DNA"/>
</dbReference>
<keyword evidence="3" id="KW-1185">Reference proteome</keyword>
<proteinExistence type="predicted"/>
<reference evidence="2" key="1">
    <citation type="journal article" date="2014" name="Int. J. Syst. Evol. Microbiol.">
        <title>Complete genome sequence of Corynebacterium casei LMG S-19264T (=DSM 44701T), isolated from a smear-ripened cheese.</title>
        <authorList>
            <consortium name="US DOE Joint Genome Institute (JGI-PGF)"/>
            <person name="Walter F."/>
            <person name="Albersmeier A."/>
            <person name="Kalinowski J."/>
            <person name="Ruckert C."/>
        </authorList>
    </citation>
    <scope>NUCLEOTIDE SEQUENCE</scope>
    <source>
        <strain evidence="2">CCM 7905</strain>
    </source>
</reference>
<accession>A0A917CMT9</accession>
<dbReference type="AlphaFoldDB" id="A0A917CMT9"/>
<dbReference type="RefSeq" id="WP_188542971.1">
    <property type="nucleotide sequence ID" value="NZ_BMCU01000001.1"/>
</dbReference>
<dbReference type="Proteomes" id="UP000654257">
    <property type="component" value="Unassembled WGS sequence"/>
</dbReference>
<gene>
    <name evidence="2" type="ORF">GCM10007304_03340</name>
</gene>
<feature type="signal peptide" evidence="1">
    <location>
        <begin position="1"/>
        <end position="20"/>
    </location>
</feature>
<evidence type="ECO:0000313" key="2">
    <source>
        <dbReference type="EMBL" id="GGF92844.1"/>
    </source>
</evidence>
<organism evidence="2 3">
    <name type="scientific">Rhodococcoides trifolii</name>
    <dbReference type="NCBI Taxonomy" id="908250"/>
    <lineage>
        <taxon>Bacteria</taxon>
        <taxon>Bacillati</taxon>
        <taxon>Actinomycetota</taxon>
        <taxon>Actinomycetes</taxon>
        <taxon>Mycobacteriales</taxon>
        <taxon>Nocardiaceae</taxon>
        <taxon>Rhodococcoides</taxon>
    </lineage>
</organism>
<dbReference type="PROSITE" id="PS51257">
    <property type="entry name" value="PROKAR_LIPOPROTEIN"/>
    <property type="match status" value="1"/>
</dbReference>
<protein>
    <recommendedName>
        <fullName evidence="4">Sensor domain-containing protein</fullName>
    </recommendedName>
</protein>